<reference evidence="4" key="1">
    <citation type="submission" date="2016-06" db="EMBL/GenBank/DDBJ databases">
        <authorList>
            <person name="Varghese N."/>
            <person name="Submissions Spin"/>
        </authorList>
    </citation>
    <scope>NUCLEOTIDE SEQUENCE [LARGE SCALE GENOMIC DNA]</scope>
    <source>
        <strain evidence="4">DSM 43903</strain>
    </source>
</reference>
<dbReference type="STRING" id="47855.GA0070606_3660"/>
<dbReference type="RefSeq" id="WP_091101637.1">
    <property type="nucleotide sequence ID" value="NZ_FMHZ01000002.1"/>
</dbReference>
<dbReference type="InterPro" id="IPR018391">
    <property type="entry name" value="PQQ_b-propeller_rpt"/>
</dbReference>
<name>A0A1C6V9B7_9ACTN</name>
<dbReference type="Proteomes" id="UP000199001">
    <property type="component" value="Unassembled WGS sequence"/>
</dbReference>
<dbReference type="AlphaFoldDB" id="A0A1C6V9B7"/>
<dbReference type="InterPro" id="IPR006311">
    <property type="entry name" value="TAT_signal"/>
</dbReference>
<feature type="domain" description="Pyrrolo-quinoline quinone repeat" evidence="2">
    <location>
        <begin position="179"/>
        <end position="337"/>
    </location>
</feature>
<dbReference type="PROSITE" id="PS51318">
    <property type="entry name" value="TAT"/>
    <property type="match status" value="1"/>
</dbReference>
<proteinExistence type="predicted"/>
<protein>
    <recommendedName>
        <fullName evidence="2">Pyrrolo-quinoline quinone repeat domain-containing protein</fullName>
    </recommendedName>
</protein>
<dbReference type="InterPro" id="IPR015943">
    <property type="entry name" value="WD40/YVTN_repeat-like_dom_sf"/>
</dbReference>
<gene>
    <name evidence="3" type="ORF">GA0070606_3660</name>
</gene>
<dbReference type="Gene3D" id="2.130.10.10">
    <property type="entry name" value="YVTN repeat-like/Quinoprotein amine dehydrogenase"/>
    <property type="match status" value="1"/>
</dbReference>
<keyword evidence="1" id="KW-0732">Signal</keyword>
<feature type="domain" description="Pyrrolo-quinoline quinone repeat" evidence="2">
    <location>
        <begin position="61"/>
        <end position="166"/>
    </location>
</feature>
<dbReference type="Pfam" id="PF13360">
    <property type="entry name" value="PQQ_2"/>
    <property type="match status" value="2"/>
</dbReference>
<keyword evidence="4" id="KW-1185">Reference proteome</keyword>
<evidence type="ECO:0000313" key="3">
    <source>
        <dbReference type="EMBL" id="SCL62674.1"/>
    </source>
</evidence>
<evidence type="ECO:0000256" key="1">
    <source>
        <dbReference type="SAM" id="SignalP"/>
    </source>
</evidence>
<dbReference type="InterPro" id="IPR002372">
    <property type="entry name" value="PQQ_rpt_dom"/>
</dbReference>
<dbReference type="Gene3D" id="2.40.128.630">
    <property type="match status" value="1"/>
</dbReference>
<accession>A0A1C6V9B7</accession>
<dbReference type="SMART" id="SM00564">
    <property type="entry name" value="PQQ"/>
    <property type="match status" value="2"/>
</dbReference>
<organism evidence="3 4">
    <name type="scientific">Micromonospora citrea</name>
    <dbReference type="NCBI Taxonomy" id="47855"/>
    <lineage>
        <taxon>Bacteria</taxon>
        <taxon>Bacillati</taxon>
        <taxon>Actinomycetota</taxon>
        <taxon>Actinomycetes</taxon>
        <taxon>Micromonosporales</taxon>
        <taxon>Micromonosporaceae</taxon>
        <taxon>Micromonospora</taxon>
    </lineage>
</organism>
<feature type="chain" id="PRO_5008748502" description="Pyrrolo-quinoline quinone repeat domain-containing protein" evidence="1">
    <location>
        <begin position="25"/>
        <end position="429"/>
    </location>
</feature>
<sequence length="429" mass="44740">MGFPKGRRRIVVAVAALIAAVAVAATVYRVLAPAEVSTPARGAYPPAADPAPGVVGRLPVAPLIVDGRLRVYAAHRQVYADRPVDGRHRTTPYWSYRRWPAELDSVVASGTTVVTRWSDGRLVALDARTGRVAWDADGPEPAGDRAVRRTGAATVWEPRGLFVARAPDGRQVVAAAGAQWLRAVDLADGRELWRSDTTLSVPPGDGSDRAGGCRVVVGTTGEGRFMTVDSCAGPAVVEFRDAVTGEVGLRWRPPGAGDRLVATPVGCGNGRTGCTGLRTAAPGDDAGRGWLLGAGEPVAAPALDRPDAELVGGTAVAVVDGVPVGRSARTGAELWRRPDLPGARLLAVQPDRVHLLTETNDLVTLDPATGAQRSFFALNAGSDGIGWAPGAAYAAGGFVAVERLRKPVDPTGDDQRYYLTSEPVILAAT</sequence>
<dbReference type="OrthoDB" id="3336893at2"/>
<dbReference type="SUPFAM" id="SSF50998">
    <property type="entry name" value="Quinoprotein alcohol dehydrogenase-like"/>
    <property type="match status" value="1"/>
</dbReference>
<dbReference type="InterPro" id="IPR011047">
    <property type="entry name" value="Quinoprotein_ADH-like_sf"/>
</dbReference>
<feature type="signal peptide" evidence="1">
    <location>
        <begin position="1"/>
        <end position="24"/>
    </location>
</feature>
<evidence type="ECO:0000313" key="4">
    <source>
        <dbReference type="Proteomes" id="UP000199001"/>
    </source>
</evidence>
<evidence type="ECO:0000259" key="2">
    <source>
        <dbReference type="Pfam" id="PF13360"/>
    </source>
</evidence>
<dbReference type="EMBL" id="FMHZ01000002">
    <property type="protein sequence ID" value="SCL62674.1"/>
    <property type="molecule type" value="Genomic_DNA"/>
</dbReference>